<protein>
    <submittedName>
        <fullName evidence="3">Uncharacterized protein</fullName>
    </submittedName>
</protein>
<feature type="region of interest" description="Disordered" evidence="1">
    <location>
        <begin position="464"/>
        <end position="512"/>
    </location>
</feature>
<evidence type="ECO:0000313" key="4">
    <source>
        <dbReference type="Proteomes" id="UP000283509"/>
    </source>
</evidence>
<feature type="region of interest" description="Disordered" evidence="1">
    <location>
        <begin position="249"/>
        <end position="268"/>
    </location>
</feature>
<feature type="chain" id="PRO_5018775220" evidence="2">
    <location>
        <begin position="23"/>
        <end position="512"/>
    </location>
</feature>
<proteinExistence type="predicted"/>
<evidence type="ECO:0000313" key="3">
    <source>
        <dbReference type="EMBL" id="ROT65485.1"/>
    </source>
</evidence>
<reference evidence="3 4" key="2">
    <citation type="submission" date="2019-01" db="EMBL/GenBank/DDBJ databases">
        <title>The decoding of complex shrimp genome reveals the adaptation for benthos swimmer, frequently molting mechanism and breeding impact on genome.</title>
        <authorList>
            <person name="Sun Y."/>
            <person name="Gao Y."/>
            <person name="Yu Y."/>
        </authorList>
    </citation>
    <scope>NUCLEOTIDE SEQUENCE [LARGE SCALE GENOMIC DNA]</scope>
    <source>
        <tissue evidence="3">Muscle</tissue>
    </source>
</reference>
<name>A0A3R7PAU6_PENVA</name>
<feature type="region of interest" description="Disordered" evidence="1">
    <location>
        <begin position="179"/>
        <end position="199"/>
    </location>
</feature>
<evidence type="ECO:0000256" key="2">
    <source>
        <dbReference type="SAM" id="SignalP"/>
    </source>
</evidence>
<comment type="caution">
    <text evidence="3">The sequence shown here is derived from an EMBL/GenBank/DDBJ whole genome shotgun (WGS) entry which is preliminary data.</text>
</comment>
<reference evidence="3 4" key="1">
    <citation type="submission" date="2018-04" db="EMBL/GenBank/DDBJ databases">
        <authorList>
            <person name="Zhang X."/>
            <person name="Yuan J."/>
            <person name="Li F."/>
            <person name="Xiang J."/>
        </authorList>
    </citation>
    <scope>NUCLEOTIDE SEQUENCE [LARGE SCALE GENOMIC DNA]</scope>
    <source>
        <tissue evidence="3">Muscle</tissue>
    </source>
</reference>
<keyword evidence="2" id="KW-0732">Signal</keyword>
<feature type="compositionally biased region" description="Polar residues" evidence="1">
    <location>
        <begin position="180"/>
        <end position="189"/>
    </location>
</feature>
<dbReference type="EMBL" id="QCYY01003082">
    <property type="protein sequence ID" value="ROT65485.1"/>
    <property type="molecule type" value="Genomic_DNA"/>
</dbReference>
<gene>
    <name evidence="3" type="ORF">C7M84_016564</name>
</gene>
<feature type="compositionally biased region" description="Basic and acidic residues" evidence="1">
    <location>
        <begin position="190"/>
        <end position="199"/>
    </location>
</feature>
<dbReference type="Proteomes" id="UP000283509">
    <property type="component" value="Unassembled WGS sequence"/>
</dbReference>
<evidence type="ECO:0000256" key="1">
    <source>
        <dbReference type="SAM" id="MobiDB-lite"/>
    </source>
</evidence>
<feature type="region of interest" description="Disordered" evidence="1">
    <location>
        <begin position="378"/>
        <end position="408"/>
    </location>
</feature>
<dbReference type="AlphaFoldDB" id="A0A3R7PAU6"/>
<accession>A0A3R7PAU6</accession>
<organism evidence="3 4">
    <name type="scientific">Penaeus vannamei</name>
    <name type="common">Whiteleg shrimp</name>
    <name type="synonym">Litopenaeus vannamei</name>
    <dbReference type="NCBI Taxonomy" id="6689"/>
    <lineage>
        <taxon>Eukaryota</taxon>
        <taxon>Metazoa</taxon>
        <taxon>Ecdysozoa</taxon>
        <taxon>Arthropoda</taxon>
        <taxon>Crustacea</taxon>
        <taxon>Multicrustacea</taxon>
        <taxon>Malacostraca</taxon>
        <taxon>Eumalacostraca</taxon>
        <taxon>Eucarida</taxon>
        <taxon>Decapoda</taxon>
        <taxon>Dendrobranchiata</taxon>
        <taxon>Penaeoidea</taxon>
        <taxon>Penaeidae</taxon>
        <taxon>Penaeus</taxon>
    </lineage>
</organism>
<keyword evidence="4" id="KW-1185">Reference proteome</keyword>
<feature type="signal peptide" evidence="2">
    <location>
        <begin position="1"/>
        <end position="22"/>
    </location>
</feature>
<sequence length="512" mass="56181">MHTPPPAPTQMLMLLTRCLICASPEHETRTHAKECILRDGSGSTVLGKHRTACTSPEDARSHPVNLYLSASRGGRRFPFSRTISHRSASRAASELHSAAPGAACSSLHTVATCPAAHESRRTSGKRDASERHVFMSVRPGAATAMPTQLLLFPLVLPDMFGRCSLNGVCWVVMEGPRAEGTSNRNCHSFSQDKKAQDDKTKPFSAAKGRWFPESHGATLISRDLERAYSHPTPLALPTESSKNRIPFPYSEAPSRPRLLPSPAAATSNTTNRAKAGYMTSLFTAERKQRHRLSPLIRAKGSPFEVCDRLFHKGSRWRLKVGAGPTFVRARAARGRRSPRTVSLQTCQRWRLQPQPVDRNERLRRTHSHSHFLLPTELELQGRPRSSRSAGEAIPARAQGTLASTPSRRKSYCSVESRHVIAAFLLSPNKDIHGRLTKHCSLLCSNTGLISGDIRPEVKIARVTTAAEAHSRERQPLHSRNSGAGGVNSRGTFYPRLSGSRSRSGSATARGHL</sequence>